<evidence type="ECO:0000313" key="2">
    <source>
        <dbReference type="EMBL" id="RID69302.1"/>
    </source>
</evidence>
<sequence length="108" mass="12068">MSFYYIIESYSFSCSFTNRHFYLSLLRKRDSLTGHQNSHRRLTEGMASLKFPLEILAVFVIISVILLPVAHAQSPSPAPAPTSDGTSIDQGIAFVLMMVALALTYFIH</sequence>
<evidence type="ECO:0000256" key="1">
    <source>
        <dbReference type="SAM" id="Phobius"/>
    </source>
</evidence>
<reference evidence="2 3" key="1">
    <citation type="submission" date="2018-06" db="EMBL/GenBank/DDBJ databases">
        <title>WGS assembly of Brassica rapa FPsc.</title>
        <authorList>
            <person name="Bowman J."/>
            <person name="Kohchi T."/>
            <person name="Yamato K."/>
            <person name="Jenkins J."/>
            <person name="Shu S."/>
            <person name="Ishizaki K."/>
            <person name="Yamaoka S."/>
            <person name="Nishihama R."/>
            <person name="Nakamura Y."/>
            <person name="Berger F."/>
            <person name="Adam C."/>
            <person name="Aki S."/>
            <person name="Althoff F."/>
            <person name="Araki T."/>
            <person name="Arteaga-Vazquez M."/>
            <person name="Balasubrmanian S."/>
            <person name="Bauer D."/>
            <person name="Boehm C."/>
            <person name="Briginshaw L."/>
            <person name="Caballero-Perez J."/>
            <person name="Catarino B."/>
            <person name="Chen F."/>
            <person name="Chiyoda S."/>
            <person name="Chovatia M."/>
            <person name="Davies K."/>
            <person name="Delmans M."/>
            <person name="Demura T."/>
            <person name="Dierschke T."/>
            <person name="Dolan L."/>
            <person name="Dorantes-Acosta A."/>
            <person name="Eklund D."/>
            <person name="Florent S."/>
            <person name="Flores-Sandoval E."/>
            <person name="Fujiyama A."/>
            <person name="Fukuzawa H."/>
            <person name="Galik B."/>
            <person name="Grimanelli D."/>
            <person name="Grimwood J."/>
            <person name="Grossniklaus U."/>
            <person name="Hamada T."/>
            <person name="Haseloff J."/>
            <person name="Hetherington A."/>
            <person name="Higo A."/>
            <person name="Hirakawa Y."/>
            <person name="Hundley H."/>
            <person name="Ikeda Y."/>
            <person name="Inoue K."/>
            <person name="Inoue S."/>
            <person name="Ishida S."/>
            <person name="Jia Q."/>
            <person name="Kakita M."/>
            <person name="Kanazawa T."/>
            <person name="Kawai Y."/>
            <person name="Kawashima T."/>
            <person name="Kennedy M."/>
            <person name="Kinose K."/>
            <person name="Kinoshita T."/>
            <person name="Kohara Y."/>
            <person name="Koide E."/>
            <person name="Komatsu K."/>
            <person name="Kopischke S."/>
            <person name="Kubo M."/>
            <person name="Kyozuka J."/>
            <person name="Lagercrantz U."/>
            <person name="Lin S."/>
            <person name="Lindquist E."/>
            <person name="Lipzen A."/>
            <person name="Lu C."/>
            <person name="Luna E."/>
            <person name="Martienssen R."/>
            <person name="Minamino N."/>
            <person name="Mizutani M."/>
            <person name="Mizutani M."/>
            <person name="Mochizuki N."/>
            <person name="Monte I."/>
            <person name="Mosher R."/>
            <person name="Nagasaki H."/>
            <person name="Nakagami H."/>
            <person name="Naramoto S."/>
            <person name="Nishitani K."/>
            <person name="Ohtani M."/>
            <person name="Okamoto T."/>
            <person name="Okumura M."/>
            <person name="Phillips J."/>
            <person name="Pollak B."/>
            <person name="Reinders A."/>
            <person name="Roevekamp M."/>
            <person name="Sano R."/>
            <person name="Sawa S."/>
            <person name="Schmid M."/>
            <person name="Shirakawa M."/>
            <person name="Solano R."/>
            <person name="Spunde A."/>
            <person name="Suetsugu N."/>
            <person name="Sugano S."/>
            <person name="Sugiyama A."/>
            <person name="Sun R."/>
            <person name="Suzuki Y."/>
            <person name="Takenaka M."/>
            <person name="Takezawa D."/>
            <person name="Tomogane H."/>
            <person name="Tsuzuki M."/>
            <person name="Ueda T."/>
            <person name="Umeda M."/>
            <person name="Ward J."/>
            <person name="Watanabe Y."/>
            <person name="Yazaki K."/>
            <person name="Yokoyama R."/>
            <person name="Yoshitake Y."/>
            <person name="Yotsui I."/>
            <person name="Zachgo S."/>
            <person name="Schmutz J."/>
        </authorList>
    </citation>
    <scope>NUCLEOTIDE SEQUENCE [LARGE SCALE GENOMIC DNA]</scope>
    <source>
        <strain evidence="3">cv. B-3</strain>
    </source>
</reference>
<keyword evidence="1" id="KW-1133">Transmembrane helix</keyword>
<name>A0A397ZUU3_BRACM</name>
<dbReference type="InterPro" id="IPR009424">
    <property type="entry name" value="AGP16/20/22/41"/>
</dbReference>
<dbReference type="Proteomes" id="UP000264353">
    <property type="component" value="Chromosome A3"/>
</dbReference>
<dbReference type="Pfam" id="PF06376">
    <property type="entry name" value="AGP"/>
    <property type="match status" value="1"/>
</dbReference>
<keyword evidence="1" id="KW-0472">Membrane</keyword>
<accession>A0A397ZUU3</accession>
<feature type="transmembrane region" description="Helical" evidence="1">
    <location>
        <begin position="51"/>
        <end position="70"/>
    </location>
</feature>
<dbReference type="AlphaFoldDB" id="A0A397ZUU3"/>
<feature type="transmembrane region" description="Helical" evidence="1">
    <location>
        <begin position="90"/>
        <end position="107"/>
    </location>
</feature>
<organism evidence="2 3">
    <name type="scientific">Brassica campestris</name>
    <name type="common">Field mustard</name>
    <dbReference type="NCBI Taxonomy" id="3711"/>
    <lineage>
        <taxon>Eukaryota</taxon>
        <taxon>Viridiplantae</taxon>
        <taxon>Streptophyta</taxon>
        <taxon>Embryophyta</taxon>
        <taxon>Tracheophyta</taxon>
        <taxon>Spermatophyta</taxon>
        <taxon>Magnoliopsida</taxon>
        <taxon>eudicotyledons</taxon>
        <taxon>Gunneridae</taxon>
        <taxon>Pentapetalae</taxon>
        <taxon>rosids</taxon>
        <taxon>malvids</taxon>
        <taxon>Brassicales</taxon>
        <taxon>Brassicaceae</taxon>
        <taxon>Brassiceae</taxon>
        <taxon>Brassica</taxon>
    </lineage>
</organism>
<evidence type="ECO:0000313" key="3">
    <source>
        <dbReference type="Proteomes" id="UP000264353"/>
    </source>
</evidence>
<dbReference type="PANTHER" id="PTHR33374">
    <property type="entry name" value="ARABINOGALACTAN PROTEIN 20"/>
    <property type="match status" value="1"/>
</dbReference>
<protein>
    <submittedName>
        <fullName evidence="2">Uncharacterized protein</fullName>
    </submittedName>
</protein>
<keyword evidence="1" id="KW-0812">Transmembrane</keyword>
<dbReference type="EMBL" id="CM010630">
    <property type="protein sequence ID" value="RID69302.1"/>
    <property type="molecule type" value="Genomic_DNA"/>
</dbReference>
<proteinExistence type="predicted"/>
<gene>
    <name evidence="2" type="ORF">BRARA_C01402</name>
</gene>